<feature type="domain" description="CHAT" evidence="1">
    <location>
        <begin position="78"/>
        <end position="138"/>
    </location>
</feature>
<protein>
    <recommendedName>
        <fullName evidence="1">CHAT domain-containing protein</fullName>
    </recommendedName>
</protein>
<organism evidence="2 3">
    <name type="scientific">Talaromyces islandicus</name>
    <name type="common">Penicillium islandicum</name>
    <dbReference type="NCBI Taxonomy" id="28573"/>
    <lineage>
        <taxon>Eukaryota</taxon>
        <taxon>Fungi</taxon>
        <taxon>Dikarya</taxon>
        <taxon>Ascomycota</taxon>
        <taxon>Pezizomycotina</taxon>
        <taxon>Eurotiomycetes</taxon>
        <taxon>Eurotiomycetidae</taxon>
        <taxon>Eurotiales</taxon>
        <taxon>Trichocomaceae</taxon>
        <taxon>Talaromyces</taxon>
        <taxon>Talaromyces sect. Islandici</taxon>
    </lineage>
</organism>
<dbReference type="STRING" id="28573.A0A0U1MAU7"/>
<dbReference type="AlphaFoldDB" id="A0A0U1MAU7"/>
<evidence type="ECO:0000259" key="1">
    <source>
        <dbReference type="Pfam" id="PF12770"/>
    </source>
</evidence>
<dbReference type="Proteomes" id="UP000054383">
    <property type="component" value="Unassembled WGS sequence"/>
</dbReference>
<sequence>MSSYSPSIKAMIQAHRRPQAPSIYCRAGAPDCDGRDPWTVQAAICHRRGGKDPRALPRHVVDTAELHQYKADVESYLLQCNIFHFAGHGYTHPSDPSISPLLLEDGDHDPLTVGRLFELNLWESSPFLAYLSACGTGRIRDEKFIDENMARMAYEEMRDGNKTDESVCRGLHHASSAFRDRWLTALQTRRRCDQGSDIQHENGETISLDWVPYVHFGVYLQSVPEVTEIAKAHATSRLGLSLLIHSLVFLDPYRDGDAWYEQSSTCTILMRGILDAFVQGLGCFPVTLADRIATLGIISKLLPKGDDYSGPNVRVYVGYALLTAKVLQSDIGRLEHSLAELDKATGLDWENMPVDESETRSKEDKRNTKMLWFQTGDVFAKAVVFLADVDGLHNEKFIPMTFLYTCCECYNEGRGKKIWHIRAEGNEWEAANSGEAEKRRPVWKNIAFQLQSAAWESLEAPAPHPSESIALAIAYGRMG</sequence>
<dbReference type="EMBL" id="CVMT01000015">
    <property type="protein sequence ID" value="CRG92728.1"/>
    <property type="molecule type" value="Genomic_DNA"/>
</dbReference>
<evidence type="ECO:0000313" key="2">
    <source>
        <dbReference type="EMBL" id="CRG92728.1"/>
    </source>
</evidence>
<keyword evidence="3" id="KW-1185">Reference proteome</keyword>
<name>A0A0U1MAU7_TALIS</name>
<proteinExistence type="predicted"/>
<evidence type="ECO:0000313" key="3">
    <source>
        <dbReference type="Proteomes" id="UP000054383"/>
    </source>
</evidence>
<reference evidence="2 3" key="1">
    <citation type="submission" date="2015-04" db="EMBL/GenBank/DDBJ databases">
        <authorList>
            <person name="Syromyatnikov M.Y."/>
            <person name="Popov V.N."/>
        </authorList>
    </citation>
    <scope>NUCLEOTIDE SEQUENCE [LARGE SCALE GENOMIC DNA]</scope>
    <source>
        <strain evidence="2">WF-38-12</strain>
    </source>
</reference>
<dbReference type="InterPro" id="IPR024983">
    <property type="entry name" value="CHAT_dom"/>
</dbReference>
<accession>A0A0U1MAU7</accession>
<dbReference type="Pfam" id="PF12770">
    <property type="entry name" value="CHAT"/>
    <property type="match status" value="1"/>
</dbReference>
<dbReference type="OrthoDB" id="9991317at2759"/>
<gene>
    <name evidence="2" type="ORF">PISL3812_09794</name>
</gene>